<dbReference type="Proteomes" id="UP000246077">
    <property type="component" value="Unassembled WGS sequence"/>
</dbReference>
<gene>
    <name evidence="11" type="ORF">DKG75_17005</name>
</gene>
<dbReference type="PROSITE" id="PS50109">
    <property type="entry name" value="HIS_KIN"/>
    <property type="match status" value="1"/>
</dbReference>
<dbReference type="InterPro" id="IPR004358">
    <property type="entry name" value="Sig_transdc_His_kin-like_C"/>
</dbReference>
<dbReference type="PANTHER" id="PTHR24421:SF58">
    <property type="entry name" value="SIGNAL TRANSDUCTION HISTIDINE-PROTEIN KINASE_PHOSPHATASE UHPB"/>
    <property type="match status" value="1"/>
</dbReference>
<comment type="subcellular location">
    <subcellularLocation>
        <location evidence="2">Membrane</location>
    </subcellularLocation>
</comment>
<comment type="caution">
    <text evidence="11">The sequence shown here is derived from an EMBL/GenBank/DDBJ whole genome shotgun (WGS) entry which is preliminary data.</text>
</comment>
<dbReference type="Gene3D" id="1.20.5.1930">
    <property type="match status" value="1"/>
</dbReference>
<evidence type="ECO:0000256" key="1">
    <source>
        <dbReference type="ARBA" id="ARBA00000085"/>
    </source>
</evidence>
<evidence type="ECO:0000256" key="5">
    <source>
        <dbReference type="ARBA" id="ARBA00022679"/>
    </source>
</evidence>
<evidence type="ECO:0000256" key="6">
    <source>
        <dbReference type="ARBA" id="ARBA00022777"/>
    </source>
</evidence>
<keyword evidence="4" id="KW-0597">Phosphoprotein</keyword>
<dbReference type="PRINTS" id="PR00344">
    <property type="entry name" value="BCTRLSENSOR"/>
</dbReference>
<evidence type="ECO:0000256" key="4">
    <source>
        <dbReference type="ARBA" id="ARBA00022553"/>
    </source>
</evidence>
<keyword evidence="12" id="KW-1185">Reference proteome</keyword>
<dbReference type="GO" id="GO:0004673">
    <property type="term" value="F:protein histidine kinase activity"/>
    <property type="evidence" value="ECO:0007669"/>
    <property type="project" value="UniProtKB-EC"/>
</dbReference>
<dbReference type="PANTHER" id="PTHR24421">
    <property type="entry name" value="NITRATE/NITRITE SENSOR PROTEIN NARX-RELATED"/>
    <property type="match status" value="1"/>
</dbReference>
<feature type="transmembrane region" description="Helical" evidence="8">
    <location>
        <begin position="207"/>
        <end position="229"/>
    </location>
</feature>
<dbReference type="InterPro" id="IPR036890">
    <property type="entry name" value="HATPase_C_sf"/>
</dbReference>
<dbReference type="EC" id="2.7.13.3" evidence="3"/>
<reference evidence="12" key="1">
    <citation type="submission" date="2018-05" db="EMBL/GenBank/DDBJ databases">
        <title>Zavarzinia sp. HR-AS.</title>
        <authorList>
            <person name="Lee Y."/>
            <person name="Jeon C.O."/>
        </authorList>
    </citation>
    <scope>NUCLEOTIDE SEQUENCE [LARGE SCALE GENOMIC DNA]</scope>
    <source>
        <strain evidence="12">DSM 1231</strain>
    </source>
</reference>
<dbReference type="SMART" id="SM00387">
    <property type="entry name" value="HATPase_c"/>
    <property type="match status" value="1"/>
</dbReference>
<evidence type="ECO:0000259" key="10">
    <source>
        <dbReference type="PROSITE" id="PS50885"/>
    </source>
</evidence>
<dbReference type="EMBL" id="QGLF01000005">
    <property type="protein sequence ID" value="PWR18693.1"/>
    <property type="molecule type" value="Genomic_DNA"/>
</dbReference>
<evidence type="ECO:0000259" key="9">
    <source>
        <dbReference type="PROSITE" id="PS50109"/>
    </source>
</evidence>
<name>A0A317E015_9PROT</name>
<protein>
    <recommendedName>
        <fullName evidence="3">histidine kinase</fullName>
        <ecNumber evidence="3">2.7.13.3</ecNumber>
    </recommendedName>
</protein>
<evidence type="ECO:0000313" key="11">
    <source>
        <dbReference type="EMBL" id="PWR18693.1"/>
    </source>
</evidence>
<dbReference type="GO" id="GO:0016020">
    <property type="term" value="C:membrane"/>
    <property type="evidence" value="ECO:0007669"/>
    <property type="project" value="UniProtKB-SubCell"/>
</dbReference>
<comment type="catalytic activity">
    <reaction evidence="1">
        <text>ATP + protein L-histidine = ADP + protein N-phospho-L-histidine.</text>
        <dbReference type="EC" id="2.7.13.3"/>
    </reaction>
</comment>
<sequence length="492" mass="52855">MFVSRSVFWALRGAHWPPTACVIQSHFGCRILMHGTGEKIPWWMGMNALSGSAIVPARARARCWRREDGTMSIRLRIVAVFGAFALAAVLVVLGLMVANARQAVREEMAASLDLVAALVEPALSSPRDGAALAGAFRSINERARHIDIILDGALAARHAPPEAEVPPWFVALVGVGPIERRLAMADDRTLILRADPADEVAEVWADVATLGLAGLVLLPLCLVGFSLAVSRATRPVSRLVEELGALAAGDFDRPAPDCTVAELAPLCEGIERLRRALHDKTVENLDLAAVLVRAQDEERQALARDIHDHIGPLLFGLKIDLAGAPAETLALVEDMQLWHRQIIDRLHPPSFDHVPLSRILADRIARWRRLKPEVGFTFESAPGLDELDGVAARTLYLVIQEGIMNALRHGGAGQIAVRLEFSPGLVVAIDDDGRGIRPDDAPGVGLAAMRHRLRALGGGLAVGPLAAGGTRLTARLPVSRKKDSDDDARAAG</sequence>
<organism evidence="11 12">
    <name type="scientific">Zavarzinia compransoris</name>
    <dbReference type="NCBI Taxonomy" id="1264899"/>
    <lineage>
        <taxon>Bacteria</taxon>
        <taxon>Pseudomonadati</taxon>
        <taxon>Pseudomonadota</taxon>
        <taxon>Alphaproteobacteria</taxon>
        <taxon>Rhodospirillales</taxon>
        <taxon>Zavarziniaceae</taxon>
        <taxon>Zavarzinia</taxon>
    </lineage>
</organism>
<keyword evidence="8" id="KW-0812">Transmembrane</keyword>
<evidence type="ECO:0000256" key="2">
    <source>
        <dbReference type="ARBA" id="ARBA00004370"/>
    </source>
</evidence>
<dbReference type="InterPro" id="IPR005467">
    <property type="entry name" value="His_kinase_dom"/>
</dbReference>
<dbReference type="OrthoDB" id="9778496at2"/>
<dbReference type="InterPro" id="IPR050482">
    <property type="entry name" value="Sensor_HK_TwoCompSys"/>
</dbReference>
<dbReference type="SUPFAM" id="SSF55874">
    <property type="entry name" value="ATPase domain of HSP90 chaperone/DNA topoisomerase II/histidine kinase"/>
    <property type="match status" value="1"/>
</dbReference>
<keyword evidence="8" id="KW-0472">Membrane</keyword>
<dbReference type="AlphaFoldDB" id="A0A317E015"/>
<feature type="transmembrane region" description="Helical" evidence="8">
    <location>
        <begin position="77"/>
        <end position="98"/>
    </location>
</feature>
<feature type="transmembrane region" description="Helical" evidence="8">
    <location>
        <begin position="40"/>
        <end position="57"/>
    </location>
</feature>
<dbReference type="PROSITE" id="PS50885">
    <property type="entry name" value="HAMP"/>
    <property type="match status" value="1"/>
</dbReference>
<dbReference type="Pfam" id="PF02518">
    <property type="entry name" value="HATPase_c"/>
    <property type="match status" value="1"/>
</dbReference>
<feature type="domain" description="Histidine kinase" evidence="9">
    <location>
        <begin position="395"/>
        <end position="480"/>
    </location>
</feature>
<dbReference type="GO" id="GO:0000160">
    <property type="term" value="P:phosphorelay signal transduction system"/>
    <property type="evidence" value="ECO:0007669"/>
    <property type="project" value="UniProtKB-KW"/>
</dbReference>
<keyword evidence="7" id="KW-0902">Two-component regulatory system</keyword>
<dbReference type="CDD" id="cd16917">
    <property type="entry name" value="HATPase_UhpB-NarQ-NarX-like"/>
    <property type="match status" value="1"/>
</dbReference>
<keyword evidence="6" id="KW-0418">Kinase</keyword>
<feature type="domain" description="HAMP" evidence="10">
    <location>
        <begin position="230"/>
        <end position="282"/>
    </location>
</feature>
<dbReference type="InterPro" id="IPR003594">
    <property type="entry name" value="HATPase_dom"/>
</dbReference>
<dbReference type="Gene3D" id="3.30.565.10">
    <property type="entry name" value="Histidine kinase-like ATPase, C-terminal domain"/>
    <property type="match status" value="1"/>
</dbReference>
<dbReference type="Pfam" id="PF00672">
    <property type="entry name" value="HAMP"/>
    <property type="match status" value="1"/>
</dbReference>
<proteinExistence type="predicted"/>
<dbReference type="SMART" id="SM00304">
    <property type="entry name" value="HAMP"/>
    <property type="match status" value="1"/>
</dbReference>
<keyword evidence="5" id="KW-0808">Transferase</keyword>
<evidence type="ECO:0000256" key="8">
    <source>
        <dbReference type="SAM" id="Phobius"/>
    </source>
</evidence>
<evidence type="ECO:0000256" key="3">
    <source>
        <dbReference type="ARBA" id="ARBA00012438"/>
    </source>
</evidence>
<evidence type="ECO:0000313" key="12">
    <source>
        <dbReference type="Proteomes" id="UP000246077"/>
    </source>
</evidence>
<keyword evidence="8" id="KW-1133">Transmembrane helix</keyword>
<dbReference type="InterPro" id="IPR003660">
    <property type="entry name" value="HAMP_dom"/>
</dbReference>
<accession>A0A317E015</accession>
<evidence type="ECO:0000256" key="7">
    <source>
        <dbReference type="ARBA" id="ARBA00023012"/>
    </source>
</evidence>